<evidence type="ECO:0000256" key="2">
    <source>
        <dbReference type="ARBA" id="ARBA00022801"/>
    </source>
</evidence>
<dbReference type="Pfam" id="PF01112">
    <property type="entry name" value="Asparaginase_2"/>
    <property type="match status" value="1"/>
</dbReference>
<dbReference type="GO" id="GO:0008233">
    <property type="term" value="F:peptidase activity"/>
    <property type="evidence" value="ECO:0007669"/>
    <property type="project" value="UniProtKB-KW"/>
</dbReference>
<evidence type="ECO:0000256" key="4">
    <source>
        <dbReference type="ARBA" id="ARBA00069124"/>
    </source>
</evidence>
<dbReference type="PANTHER" id="PTHR10188:SF6">
    <property type="entry name" value="N(4)-(BETA-N-ACETYLGLUCOSAMINYL)-L-ASPARAGINASE"/>
    <property type="match status" value="1"/>
</dbReference>
<comment type="caution">
    <text evidence="8">The sequence shown here is derived from an EMBL/GenBank/DDBJ whole genome shotgun (WGS) entry which is preliminary data.</text>
</comment>
<proteinExistence type="predicted"/>
<feature type="active site" description="Nucleophile" evidence="5">
    <location>
        <position position="234"/>
    </location>
</feature>
<feature type="binding site" evidence="6">
    <location>
        <begin position="262"/>
        <end position="265"/>
    </location>
    <ligand>
        <name>substrate</name>
    </ligand>
</feature>
<dbReference type="GO" id="GO:0006508">
    <property type="term" value="P:proteolysis"/>
    <property type="evidence" value="ECO:0007669"/>
    <property type="project" value="UniProtKB-KW"/>
</dbReference>
<gene>
    <name evidence="8" type="primary">ansA</name>
    <name evidence="8" type="ORF">MFU01_03220</name>
    <name evidence="9" type="ORF">SAMN05443572_1011171</name>
</gene>
<feature type="site" description="Cleavage; by autolysis" evidence="7">
    <location>
        <begin position="233"/>
        <end position="234"/>
    </location>
</feature>
<dbReference type="Gene3D" id="3.60.20.30">
    <property type="entry name" value="(Glycosyl)asparaginase"/>
    <property type="match status" value="1"/>
</dbReference>
<dbReference type="STRING" id="1334629.MFUL124B02_06780"/>
<reference evidence="9 10" key="1">
    <citation type="submission" date="2016-10" db="EMBL/GenBank/DDBJ databases">
        <authorList>
            <person name="Varghese N."/>
            <person name="Submissions S."/>
        </authorList>
    </citation>
    <scope>NUCLEOTIDE SEQUENCE [LARGE SCALE GENOMIC DNA]</scope>
    <source>
        <strain evidence="9 10">DSM 16525</strain>
    </source>
</reference>
<dbReference type="GO" id="GO:0016811">
    <property type="term" value="F:hydrolase activity, acting on carbon-nitrogen (but not peptide) bonds, in linear amides"/>
    <property type="evidence" value="ECO:0007669"/>
    <property type="project" value="UniProtKB-ARBA"/>
</dbReference>
<evidence type="ECO:0000256" key="7">
    <source>
        <dbReference type="PIRSR" id="PIRSR600246-3"/>
    </source>
</evidence>
<reference evidence="8 11" key="2">
    <citation type="submission" date="2019-07" db="EMBL/GenBank/DDBJ databases">
        <title>Whole genome shotgun sequence of Myxococcus fulvus NBRC 100333.</title>
        <authorList>
            <person name="Hosoyama A."/>
            <person name="Uohara A."/>
            <person name="Ohji S."/>
            <person name="Ichikawa N."/>
        </authorList>
    </citation>
    <scope>NUCLEOTIDE SEQUENCE [LARGE SCALE GENOMIC DNA]</scope>
    <source>
        <strain evidence="8 11">NBRC 100333</strain>
    </source>
</reference>
<keyword evidence="1" id="KW-0645">Protease</keyword>
<dbReference type="InterPro" id="IPR000246">
    <property type="entry name" value="Peptidase_T2"/>
</dbReference>
<dbReference type="EMBL" id="FOIB01000001">
    <property type="protein sequence ID" value="SET12413.1"/>
    <property type="molecule type" value="Genomic_DNA"/>
</dbReference>
<dbReference type="RefSeq" id="WP_074949560.1">
    <property type="nucleotide sequence ID" value="NZ_BJXR01000006.1"/>
</dbReference>
<dbReference type="Proteomes" id="UP000183760">
    <property type="component" value="Unassembled WGS sequence"/>
</dbReference>
<dbReference type="PANTHER" id="PTHR10188">
    <property type="entry name" value="L-ASPARAGINASE"/>
    <property type="match status" value="1"/>
</dbReference>
<keyword evidence="3" id="KW-0068">Autocatalytic cleavage</keyword>
<organism evidence="8 11">
    <name type="scientific">Myxococcus fulvus</name>
    <dbReference type="NCBI Taxonomy" id="33"/>
    <lineage>
        <taxon>Bacteria</taxon>
        <taxon>Pseudomonadati</taxon>
        <taxon>Myxococcota</taxon>
        <taxon>Myxococcia</taxon>
        <taxon>Myxococcales</taxon>
        <taxon>Cystobacterineae</taxon>
        <taxon>Myxococcaceae</taxon>
        <taxon>Myxococcus</taxon>
    </lineage>
</organism>
<evidence type="ECO:0000256" key="5">
    <source>
        <dbReference type="PIRSR" id="PIRSR600246-1"/>
    </source>
</evidence>
<dbReference type="AlphaFoldDB" id="A0A511STM4"/>
<evidence type="ECO:0000256" key="1">
    <source>
        <dbReference type="ARBA" id="ARBA00022670"/>
    </source>
</evidence>
<evidence type="ECO:0000313" key="10">
    <source>
        <dbReference type="Proteomes" id="UP000183760"/>
    </source>
</evidence>
<dbReference type="Proteomes" id="UP000321514">
    <property type="component" value="Unassembled WGS sequence"/>
</dbReference>
<evidence type="ECO:0000313" key="9">
    <source>
        <dbReference type="EMBL" id="SET12413.1"/>
    </source>
</evidence>
<evidence type="ECO:0000313" key="8">
    <source>
        <dbReference type="EMBL" id="GEN05285.1"/>
    </source>
</evidence>
<keyword evidence="10" id="KW-1185">Reference proteome</keyword>
<dbReference type="CDD" id="cd04701">
    <property type="entry name" value="Asparaginase_2"/>
    <property type="match status" value="1"/>
</dbReference>
<evidence type="ECO:0000256" key="3">
    <source>
        <dbReference type="ARBA" id="ARBA00022813"/>
    </source>
</evidence>
<accession>A0A511STM4</accession>
<dbReference type="FunFam" id="3.60.20.30:FF:000001">
    <property type="entry name" value="Isoaspartyl peptidase/L-asparaginase"/>
    <property type="match status" value="1"/>
</dbReference>
<sequence length="372" mass="39024">MFASLPSLPRSLVAGTALLLLPVGCTSTQGAQVDDARLTQEGSAARKPRWGLVIHGGAGVISRENLSPEREAEVRAALQQALAAGHGVLAKGGTSLDAVSAAIRVLEDSPHFNAGKGAVFNHDGVNELDAAIMDGRTRSAGAVAGLRHVKNPIDLARRVMEQSPHVMMIGEGAESFAKAQGVELVDPKYFYTEERWQGLQRALEKERAAPAPGTTPSTLRPGYDPVTGDHKFGTVGAVALDQAGNLAAGTSTGGMTNKRYGRVGDAPIIGAGTYADLRCAVSATGHGEFFIRYTVARDICARVEYQELPLPEAANLVVNDVLVKAGGEGGVIAMDRDGNVAMPFNSSGMYRGYVGEDGQPHVAIFKEPEDAK</sequence>
<feature type="binding site" evidence="6">
    <location>
        <begin position="284"/>
        <end position="287"/>
    </location>
    <ligand>
        <name>substrate</name>
    </ligand>
</feature>
<dbReference type="EMBL" id="BJXR01000006">
    <property type="protein sequence ID" value="GEN05285.1"/>
    <property type="molecule type" value="Genomic_DNA"/>
</dbReference>
<evidence type="ECO:0000256" key="6">
    <source>
        <dbReference type="PIRSR" id="PIRSR600246-2"/>
    </source>
</evidence>
<protein>
    <recommendedName>
        <fullName evidence="4">Isoaspartyl peptidase</fullName>
    </recommendedName>
</protein>
<dbReference type="SUPFAM" id="SSF56235">
    <property type="entry name" value="N-terminal nucleophile aminohydrolases (Ntn hydrolases)"/>
    <property type="match status" value="1"/>
</dbReference>
<name>A0A511STM4_MYXFU</name>
<dbReference type="OrthoDB" id="9780217at2"/>
<dbReference type="InterPro" id="IPR029055">
    <property type="entry name" value="Ntn_hydrolases_N"/>
</dbReference>
<keyword evidence="2" id="KW-0378">Hydrolase</keyword>
<evidence type="ECO:0000313" key="11">
    <source>
        <dbReference type="Proteomes" id="UP000321514"/>
    </source>
</evidence>